<protein>
    <submittedName>
        <fullName evidence="3">Tat pathway signal sequence domain protein</fullName>
    </submittedName>
</protein>
<dbReference type="RefSeq" id="WP_131015671.1">
    <property type="nucleotide sequence ID" value="NZ_SIRE01000016.1"/>
</dbReference>
<evidence type="ECO:0000313" key="4">
    <source>
        <dbReference type="Proteomes" id="UP000293142"/>
    </source>
</evidence>
<keyword evidence="1" id="KW-0732">Signal</keyword>
<dbReference type="InterPro" id="IPR048799">
    <property type="entry name" value="P68_RBP_TagC-like_beta-prop"/>
</dbReference>
<dbReference type="EMBL" id="SIRE01000016">
    <property type="protein sequence ID" value="TBL75759.1"/>
    <property type="molecule type" value="Genomic_DNA"/>
</dbReference>
<proteinExistence type="predicted"/>
<organism evidence="3 4">
    <name type="scientific">Paenibacillus thalictri</name>
    <dbReference type="NCBI Taxonomy" id="2527873"/>
    <lineage>
        <taxon>Bacteria</taxon>
        <taxon>Bacillati</taxon>
        <taxon>Bacillota</taxon>
        <taxon>Bacilli</taxon>
        <taxon>Bacillales</taxon>
        <taxon>Paenibacillaceae</taxon>
        <taxon>Paenibacillus</taxon>
    </lineage>
</organism>
<accession>A0A4Q9DL81</accession>
<evidence type="ECO:0000256" key="1">
    <source>
        <dbReference type="SAM" id="SignalP"/>
    </source>
</evidence>
<feature type="domain" description="P68 RBP/TagC-like beta-propeller" evidence="2">
    <location>
        <begin position="60"/>
        <end position="333"/>
    </location>
</feature>
<dbReference type="Pfam" id="PF21311">
    <property type="entry name" value="Phage_RBD_prop"/>
    <property type="match status" value="1"/>
</dbReference>
<dbReference type="OrthoDB" id="3968810at2"/>
<feature type="signal peptide" evidence="1">
    <location>
        <begin position="1"/>
        <end position="25"/>
    </location>
</feature>
<evidence type="ECO:0000259" key="2">
    <source>
        <dbReference type="Pfam" id="PF21311"/>
    </source>
</evidence>
<feature type="chain" id="PRO_5038525558" evidence="1">
    <location>
        <begin position="26"/>
        <end position="354"/>
    </location>
</feature>
<comment type="caution">
    <text evidence="3">The sequence shown here is derived from an EMBL/GenBank/DDBJ whole genome shotgun (WGS) entry which is preliminary data.</text>
</comment>
<evidence type="ECO:0000313" key="3">
    <source>
        <dbReference type="EMBL" id="TBL75759.1"/>
    </source>
</evidence>
<name>A0A4Q9DL81_9BACL</name>
<dbReference type="Proteomes" id="UP000293142">
    <property type="component" value="Unassembled WGS sequence"/>
</dbReference>
<keyword evidence="4" id="KW-1185">Reference proteome</keyword>
<dbReference type="AlphaFoldDB" id="A0A4Q9DL81"/>
<reference evidence="3 4" key="1">
    <citation type="submission" date="2019-02" db="EMBL/GenBank/DDBJ databases">
        <title>Paenibacillus sp. nov., isolated from surface-sterilized tissue of Thalictrum simplex L.</title>
        <authorList>
            <person name="Tuo L."/>
        </authorList>
    </citation>
    <scope>NUCLEOTIDE SEQUENCE [LARGE SCALE GENOMIC DNA]</scope>
    <source>
        <strain evidence="3 4">N2SHLJ1</strain>
    </source>
</reference>
<gene>
    <name evidence="3" type="ORF">EYB31_22515</name>
</gene>
<sequence>MKKRLQRLIAIAAGVAALSLLSPSAAVTNAQKPLLHSKMFVLSEDANEVIRDKALHNGTVMQSFAFDNVNGRIYVVQLMAGGQQLPGEEAPVSGANRDKTGDLALTELDMSGNELGYMFLKGFGHGVQIGVQPSGDSAYLWTETDAVTEGSSGWGTRIARFSFENGKVLTPGSPELEKFQLIDGADRTTVNIDPARELLTMRYRIDGAFRYGVYRLADVLQHDYTPVADVPQPTVGTFQGFASYGRYLYLLEGTAYGTTGSVAPVGNTYITAVDLKTGDVADKQLIAAGDTLTFREPEGMAIRLPDVQHPRKAELAFGFASDFTPTRLANIYSLDRLQPAPAIQDKDQLETDHD</sequence>